<proteinExistence type="predicted"/>
<dbReference type="PANTHER" id="PTHR37463">
    <property type="entry name" value="GSL3115 PROTEIN"/>
    <property type="match status" value="1"/>
</dbReference>
<comment type="caution">
    <text evidence="1">The sequence shown here is derived from an EMBL/GenBank/DDBJ whole genome shotgun (WGS) entry which is preliminary data.</text>
</comment>
<gene>
    <name evidence="1" type="ORF">DU000_10040</name>
</gene>
<dbReference type="Proteomes" id="UP000252357">
    <property type="component" value="Unassembled WGS sequence"/>
</dbReference>
<protein>
    <submittedName>
        <fullName evidence="1">DUF2256 domain-containing protein</fullName>
    </submittedName>
</protein>
<name>A0A368L1C6_9BURK</name>
<dbReference type="PIRSF" id="PIRSF037205">
    <property type="entry name" value="UCP037205"/>
    <property type="match status" value="1"/>
</dbReference>
<evidence type="ECO:0000313" key="2">
    <source>
        <dbReference type="Proteomes" id="UP000252357"/>
    </source>
</evidence>
<dbReference type="OrthoDB" id="27194at2"/>
<dbReference type="PANTHER" id="PTHR37463:SF1">
    <property type="entry name" value="DUF2256 DOMAIN-CONTAINING PROTEIN"/>
    <property type="match status" value="1"/>
</dbReference>
<evidence type="ECO:0000313" key="1">
    <source>
        <dbReference type="EMBL" id="RCS57134.1"/>
    </source>
</evidence>
<dbReference type="AlphaFoldDB" id="A0A368L1C6"/>
<dbReference type="EMBL" id="QPGB01000004">
    <property type="protein sequence ID" value="RCS57134.1"/>
    <property type="molecule type" value="Genomic_DNA"/>
</dbReference>
<dbReference type="Pfam" id="PF10013">
    <property type="entry name" value="DUF2256"/>
    <property type="match status" value="1"/>
</dbReference>
<sequence>MNKGSFRGNKQTLPAKPCMRCGRPMTWRKKWEKVWDEVKYCSERCRRGHES</sequence>
<reference evidence="1 2" key="1">
    <citation type="journal article" date="2018" name="Int. J. Syst. Evol. Microbiol.">
        <title>Parvibium lacunae gen. nov., sp. nov., a new member of the family Alcaligenaceae isolated from a freshwater pond.</title>
        <authorList>
            <person name="Chen W.M."/>
            <person name="Xie P.B."/>
            <person name="Hsu M.Y."/>
            <person name="Sheu S.Y."/>
        </authorList>
    </citation>
    <scope>NUCLEOTIDE SEQUENCE [LARGE SCALE GENOMIC DNA]</scope>
    <source>
        <strain evidence="1 2">KMB9</strain>
    </source>
</reference>
<organism evidence="1 2">
    <name type="scientific">Parvibium lacunae</name>
    <dbReference type="NCBI Taxonomy" id="1888893"/>
    <lineage>
        <taxon>Bacteria</taxon>
        <taxon>Pseudomonadati</taxon>
        <taxon>Pseudomonadota</taxon>
        <taxon>Betaproteobacteria</taxon>
        <taxon>Burkholderiales</taxon>
        <taxon>Alcaligenaceae</taxon>
        <taxon>Parvibium</taxon>
    </lineage>
</organism>
<keyword evidence="2" id="KW-1185">Reference proteome</keyword>
<dbReference type="InterPro" id="IPR017136">
    <property type="entry name" value="UCP037205"/>
</dbReference>
<accession>A0A368L1C6</accession>